<evidence type="ECO:0000256" key="1">
    <source>
        <dbReference type="SAM" id="Phobius"/>
    </source>
</evidence>
<comment type="caution">
    <text evidence="2">The sequence shown here is derived from an EMBL/GenBank/DDBJ whole genome shotgun (WGS) entry which is preliminary data.</text>
</comment>
<dbReference type="RefSeq" id="WP_259628850.1">
    <property type="nucleotide sequence ID" value="NZ_JANYMP010000032.1"/>
</dbReference>
<accession>A0A9X3AKT1</accession>
<feature type="transmembrane region" description="Helical" evidence="1">
    <location>
        <begin position="6"/>
        <end position="26"/>
    </location>
</feature>
<feature type="transmembrane region" description="Helical" evidence="1">
    <location>
        <begin position="38"/>
        <end position="58"/>
    </location>
</feature>
<sequence>METWRAVATGLFVLGGLVMVLVAMAQVRDRKRTSHAEVVRAGVIGLAVVAVVATAIAFWVPSVVAWAVVAATAMAVFFITMMD</sequence>
<dbReference type="AlphaFoldDB" id="A0A9X3AKT1"/>
<keyword evidence="3" id="KW-1185">Reference proteome</keyword>
<keyword evidence="1" id="KW-0472">Membrane</keyword>
<dbReference type="Proteomes" id="UP001141259">
    <property type="component" value="Unassembled WGS sequence"/>
</dbReference>
<reference evidence="2" key="1">
    <citation type="submission" date="2022-08" db="EMBL/GenBank/DDBJ databases">
        <authorList>
            <person name="Tistechok S."/>
            <person name="Samborskyy M."/>
            <person name="Roman I."/>
        </authorList>
    </citation>
    <scope>NUCLEOTIDE SEQUENCE</scope>
    <source>
        <strain evidence="2">DSM 103496</strain>
    </source>
</reference>
<protein>
    <submittedName>
        <fullName evidence="2">Uncharacterized protein</fullName>
    </submittedName>
</protein>
<feature type="transmembrane region" description="Helical" evidence="1">
    <location>
        <begin position="64"/>
        <end position="82"/>
    </location>
</feature>
<proteinExistence type="predicted"/>
<keyword evidence="1" id="KW-1133">Transmembrane helix</keyword>
<organism evidence="2 3">
    <name type="scientific">Umezawaea endophytica</name>
    <dbReference type="NCBI Taxonomy" id="1654476"/>
    <lineage>
        <taxon>Bacteria</taxon>
        <taxon>Bacillati</taxon>
        <taxon>Actinomycetota</taxon>
        <taxon>Actinomycetes</taxon>
        <taxon>Pseudonocardiales</taxon>
        <taxon>Pseudonocardiaceae</taxon>
        <taxon>Umezawaea</taxon>
    </lineage>
</organism>
<evidence type="ECO:0000313" key="3">
    <source>
        <dbReference type="Proteomes" id="UP001141259"/>
    </source>
</evidence>
<evidence type="ECO:0000313" key="2">
    <source>
        <dbReference type="EMBL" id="MCS7483390.1"/>
    </source>
</evidence>
<name>A0A9X3AKT1_9PSEU</name>
<keyword evidence="1" id="KW-0812">Transmembrane</keyword>
<gene>
    <name evidence="2" type="ORF">NZH93_41645</name>
</gene>
<dbReference type="EMBL" id="JANYMP010000032">
    <property type="protein sequence ID" value="MCS7483390.1"/>
    <property type="molecule type" value="Genomic_DNA"/>
</dbReference>